<dbReference type="OrthoDB" id="1106148at2759"/>
<dbReference type="EMBL" id="CAKAEH010001947">
    <property type="protein sequence ID" value="CAG9540375.1"/>
    <property type="molecule type" value="Genomic_DNA"/>
</dbReference>
<evidence type="ECO:0000313" key="3">
    <source>
        <dbReference type="Proteomes" id="UP000746747"/>
    </source>
</evidence>
<proteinExistence type="predicted"/>
<dbReference type="GO" id="GO:0007005">
    <property type="term" value="P:mitochondrion organization"/>
    <property type="evidence" value="ECO:0007669"/>
    <property type="project" value="InterPro"/>
</dbReference>
<comment type="caution">
    <text evidence="2">The sequence shown here is derived from an EMBL/GenBank/DDBJ whole genome shotgun (WGS) entry which is preliminary data.</text>
</comment>
<dbReference type="InterPro" id="IPR055304">
    <property type="entry name" value="CHCHD2/10-like"/>
</dbReference>
<feature type="region of interest" description="Disordered" evidence="1">
    <location>
        <begin position="83"/>
        <end position="106"/>
    </location>
</feature>
<feature type="compositionally biased region" description="Polar residues" evidence="1">
    <location>
        <begin position="93"/>
        <end position="106"/>
    </location>
</feature>
<dbReference type="PANTHER" id="PTHR13523">
    <property type="entry name" value="COILED-COIL-HELIX-COILED-COIL-HELIX DOMAIN CONTAINING 2/NUR77"/>
    <property type="match status" value="1"/>
</dbReference>
<evidence type="ECO:0008006" key="4">
    <source>
        <dbReference type="Google" id="ProtNLM"/>
    </source>
</evidence>
<sequence length="148" mass="15690">MVRRRMASPKPSPPVHRRTSSPMTARSTPVPMQTSPPSPNATSPTHFGMAPPSRGPGLMGQMAATAGGVAIGSAVGHAVGGMLTGGSGHGNNGEITPSGKQQMEQHQQYSNPCEFEWKQFIECADTQNDLSLCQGFKEIFKQCRANNP</sequence>
<dbReference type="PANTHER" id="PTHR13523:SF2">
    <property type="entry name" value="COILED-COIL-HELIX-COILED-COIL-HELIX DOMAIN CONTAINING 2, ISOFORM A-RELATED"/>
    <property type="match status" value="1"/>
</dbReference>
<protein>
    <recommendedName>
        <fullName evidence="4">CHCH domain-containing protein</fullName>
    </recommendedName>
</protein>
<dbReference type="GO" id="GO:0005739">
    <property type="term" value="C:mitochondrion"/>
    <property type="evidence" value="ECO:0007669"/>
    <property type="project" value="TreeGrafter"/>
</dbReference>
<dbReference type="GO" id="GO:0005634">
    <property type="term" value="C:nucleus"/>
    <property type="evidence" value="ECO:0007669"/>
    <property type="project" value="TreeGrafter"/>
</dbReference>
<feature type="compositionally biased region" description="Polar residues" evidence="1">
    <location>
        <begin position="20"/>
        <end position="33"/>
    </location>
</feature>
<reference evidence="2" key="1">
    <citation type="submission" date="2021-09" db="EMBL/GenBank/DDBJ databases">
        <authorList>
            <consortium name="Pathogen Informatics"/>
        </authorList>
    </citation>
    <scope>NUCLEOTIDE SEQUENCE</scope>
</reference>
<dbReference type="PROSITE" id="PS51808">
    <property type="entry name" value="CHCH"/>
    <property type="match status" value="1"/>
</dbReference>
<dbReference type="AlphaFoldDB" id="A0A8J2MUI7"/>
<name>A0A8J2MUI7_9BILA</name>
<accession>A0A8J2MUI7</accession>
<feature type="region of interest" description="Disordered" evidence="1">
    <location>
        <begin position="1"/>
        <end position="61"/>
    </location>
</feature>
<keyword evidence="3" id="KW-1185">Reference proteome</keyword>
<dbReference type="Proteomes" id="UP000746747">
    <property type="component" value="Unassembled WGS sequence"/>
</dbReference>
<gene>
    <name evidence="2" type="ORF">CJOHNSTONI_LOCUS9896</name>
</gene>
<evidence type="ECO:0000256" key="1">
    <source>
        <dbReference type="SAM" id="MobiDB-lite"/>
    </source>
</evidence>
<evidence type="ECO:0000313" key="2">
    <source>
        <dbReference type="EMBL" id="CAG9540375.1"/>
    </source>
</evidence>
<organism evidence="2 3">
    <name type="scientific">Cercopithifilaria johnstoni</name>
    <dbReference type="NCBI Taxonomy" id="2874296"/>
    <lineage>
        <taxon>Eukaryota</taxon>
        <taxon>Metazoa</taxon>
        <taxon>Ecdysozoa</taxon>
        <taxon>Nematoda</taxon>
        <taxon>Chromadorea</taxon>
        <taxon>Rhabditida</taxon>
        <taxon>Spirurina</taxon>
        <taxon>Spiruromorpha</taxon>
        <taxon>Filarioidea</taxon>
        <taxon>Onchocercidae</taxon>
        <taxon>Cercopithifilaria</taxon>
    </lineage>
</organism>